<keyword evidence="5 10" id="KW-0547">Nucleotide-binding</keyword>
<gene>
    <name evidence="12" type="ORF">M153_1000128090</name>
</gene>
<keyword evidence="4" id="KW-0963">Cytoplasm</keyword>
<comment type="subcellular location">
    <subcellularLocation>
        <location evidence="2">Cytoplasm</location>
    </subcellularLocation>
    <subcellularLocation>
        <location evidence="1">Nucleus</location>
    </subcellularLocation>
</comment>
<evidence type="ECO:0000259" key="11">
    <source>
        <dbReference type="SMART" id="SM00382"/>
    </source>
</evidence>
<dbReference type="InterPro" id="IPR041569">
    <property type="entry name" value="AAA_lid_3"/>
</dbReference>
<dbReference type="OrthoDB" id="10255768at2759"/>
<proteinExistence type="inferred from homology"/>
<keyword evidence="8" id="KW-0539">Nucleus</keyword>
<dbReference type="GO" id="GO:0005737">
    <property type="term" value="C:cytoplasm"/>
    <property type="evidence" value="ECO:0007669"/>
    <property type="project" value="UniProtKB-SubCell"/>
</dbReference>
<evidence type="ECO:0000256" key="7">
    <source>
        <dbReference type="ARBA" id="ARBA00022942"/>
    </source>
</evidence>
<sequence>MGANNSRIPKPDPNSDTTQLNLKRKKLVRDSKTVPKIPTTNLPTCRLKYLFHKKVLDYFTIEENILNCQEDEVETQSDARTAVDSLRGSPMTVGTLEEFVDDTHAIVSQGVGPEHYVKIMSFVDKDVLEPGSTVLLNYKDSSVVGVLEGDTDPLVSVMKLEKAPSETYADIGGLDAQIREIKESVELPLTNPELYQEIGITPPKGVILYGVPGTGKTLLAKAVANQTSATFLRIVGSELIQKYLGDGPKLVRELFKVADQYAPSIIFIDEIDAIGRKRYDSGSGGQREIQRTMLELLNQLDGFDHKSNIKVIMATNRIQSLDPALIRPGRIDRKIEFPTPDTATKRTIFEIHTRRMTLDEDVSLTKLVESKEDLSGSDIKAICTEAGMNALRERRRNVNMEDFIKAKEKVFYLKAGTVPANLYS</sequence>
<evidence type="ECO:0000256" key="5">
    <source>
        <dbReference type="ARBA" id="ARBA00022741"/>
    </source>
</evidence>
<evidence type="ECO:0000256" key="2">
    <source>
        <dbReference type="ARBA" id="ARBA00004496"/>
    </source>
</evidence>
<dbReference type="InterPro" id="IPR003593">
    <property type="entry name" value="AAA+_ATPase"/>
</dbReference>
<dbReference type="Gene3D" id="3.40.50.300">
    <property type="entry name" value="P-loop containing nucleotide triphosphate hydrolases"/>
    <property type="match status" value="1"/>
</dbReference>
<feature type="domain" description="AAA+ ATPase" evidence="11">
    <location>
        <begin position="202"/>
        <end position="341"/>
    </location>
</feature>
<keyword evidence="7 12" id="KW-0647">Proteasome</keyword>
<dbReference type="CDD" id="cd19502">
    <property type="entry name" value="RecA-like_PAN_like"/>
    <property type="match status" value="1"/>
</dbReference>
<dbReference type="InterPro" id="IPR003960">
    <property type="entry name" value="ATPase_AAA_CS"/>
</dbReference>
<evidence type="ECO:0000256" key="3">
    <source>
        <dbReference type="ARBA" id="ARBA00006914"/>
    </source>
</evidence>
<dbReference type="FunFam" id="3.40.50.300:FF:000039">
    <property type="entry name" value="26S proteasome regulatory subunit 4"/>
    <property type="match status" value="1"/>
</dbReference>
<evidence type="ECO:0000313" key="12">
    <source>
        <dbReference type="EMBL" id="KRH95332.1"/>
    </source>
</evidence>
<reference evidence="12 13" key="1">
    <citation type="submission" date="2015-07" db="EMBL/GenBank/DDBJ databases">
        <title>The genome of Pseudoloma neurophilia, a relevant intracellular parasite of the zebrafish.</title>
        <authorList>
            <person name="Ndikumana S."/>
            <person name="Pelin A."/>
            <person name="Sanders J."/>
            <person name="Corradi N."/>
        </authorList>
    </citation>
    <scope>NUCLEOTIDE SEQUENCE [LARGE SCALE GENOMIC DNA]</scope>
    <source>
        <strain evidence="12 13">MK1</strain>
    </source>
</reference>
<evidence type="ECO:0000256" key="8">
    <source>
        <dbReference type="ARBA" id="ARBA00023242"/>
    </source>
</evidence>
<dbReference type="InterPro" id="IPR050221">
    <property type="entry name" value="26S_Proteasome_ATPase"/>
</dbReference>
<evidence type="ECO:0000256" key="6">
    <source>
        <dbReference type="ARBA" id="ARBA00022840"/>
    </source>
</evidence>
<dbReference type="InterPro" id="IPR027417">
    <property type="entry name" value="P-loop_NTPase"/>
</dbReference>
<dbReference type="AlphaFoldDB" id="A0A0R0M759"/>
<dbReference type="GO" id="GO:0005524">
    <property type="term" value="F:ATP binding"/>
    <property type="evidence" value="ECO:0007669"/>
    <property type="project" value="UniProtKB-KW"/>
</dbReference>
<evidence type="ECO:0000256" key="10">
    <source>
        <dbReference type="RuleBase" id="RU003651"/>
    </source>
</evidence>
<evidence type="ECO:0000256" key="1">
    <source>
        <dbReference type="ARBA" id="ARBA00004123"/>
    </source>
</evidence>
<comment type="similarity">
    <text evidence="3 10">Belongs to the AAA ATPase family.</text>
</comment>
<accession>A0A0R0M759</accession>
<dbReference type="GO" id="GO:0005634">
    <property type="term" value="C:nucleus"/>
    <property type="evidence" value="ECO:0007669"/>
    <property type="project" value="UniProtKB-SubCell"/>
</dbReference>
<evidence type="ECO:0000256" key="9">
    <source>
        <dbReference type="ARBA" id="ARBA00068880"/>
    </source>
</evidence>
<name>A0A0R0M759_9MICR</name>
<dbReference type="InterPro" id="IPR032501">
    <property type="entry name" value="Prot_ATP_ID_OB_2nd"/>
</dbReference>
<dbReference type="PROSITE" id="PS00674">
    <property type="entry name" value="AAA"/>
    <property type="match status" value="1"/>
</dbReference>
<dbReference type="SMART" id="SM00382">
    <property type="entry name" value="AAA"/>
    <property type="match status" value="1"/>
</dbReference>
<keyword evidence="13" id="KW-1185">Reference proteome</keyword>
<dbReference type="Gene3D" id="1.10.8.60">
    <property type="match status" value="1"/>
</dbReference>
<comment type="caution">
    <text evidence="12">The sequence shown here is derived from an EMBL/GenBank/DDBJ whole genome shotgun (WGS) entry which is preliminary data.</text>
</comment>
<organism evidence="12 13">
    <name type="scientific">Pseudoloma neurophilia</name>
    <dbReference type="NCBI Taxonomy" id="146866"/>
    <lineage>
        <taxon>Eukaryota</taxon>
        <taxon>Fungi</taxon>
        <taxon>Fungi incertae sedis</taxon>
        <taxon>Microsporidia</taxon>
        <taxon>Pseudoloma</taxon>
    </lineage>
</organism>
<dbReference type="GO" id="GO:0016887">
    <property type="term" value="F:ATP hydrolysis activity"/>
    <property type="evidence" value="ECO:0007669"/>
    <property type="project" value="InterPro"/>
</dbReference>
<keyword evidence="6 10" id="KW-0067">ATP-binding</keyword>
<dbReference type="Pfam" id="PF17862">
    <property type="entry name" value="AAA_lid_3"/>
    <property type="match status" value="1"/>
</dbReference>
<evidence type="ECO:0000256" key="4">
    <source>
        <dbReference type="ARBA" id="ARBA00022490"/>
    </source>
</evidence>
<dbReference type="InterPro" id="IPR012340">
    <property type="entry name" value="NA-bd_OB-fold"/>
</dbReference>
<dbReference type="PANTHER" id="PTHR23073">
    <property type="entry name" value="26S PROTEASOME REGULATORY SUBUNIT"/>
    <property type="match status" value="1"/>
</dbReference>
<dbReference type="GO" id="GO:0008540">
    <property type="term" value="C:proteasome regulatory particle, base subcomplex"/>
    <property type="evidence" value="ECO:0007669"/>
    <property type="project" value="UniProtKB-ARBA"/>
</dbReference>
<dbReference type="VEuPathDB" id="MicrosporidiaDB:M153_1000128090"/>
<dbReference type="Gene3D" id="2.40.50.140">
    <property type="entry name" value="Nucleic acid-binding proteins"/>
    <property type="match status" value="1"/>
</dbReference>
<evidence type="ECO:0000313" key="13">
    <source>
        <dbReference type="Proteomes" id="UP000051530"/>
    </source>
</evidence>
<dbReference type="FunFam" id="2.40.50.140:FF:000030">
    <property type="entry name" value="26S protease regulatory subunit 4"/>
    <property type="match status" value="1"/>
</dbReference>
<dbReference type="Pfam" id="PF00004">
    <property type="entry name" value="AAA"/>
    <property type="match status" value="1"/>
</dbReference>
<dbReference type="SUPFAM" id="SSF52540">
    <property type="entry name" value="P-loop containing nucleoside triphosphate hydrolases"/>
    <property type="match status" value="1"/>
</dbReference>
<dbReference type="EMBL" id="LGUB01000001">
    <property type="protein sequence ID" value="KRH95332.1"/>
    <property type="molecule type" value="Genomic_DNA"/>
</dbReference>
<dbReference type="Proteomes" id="UP000051530">
    <property type="component" value="Unassembled WGS sequence"/>
</dbReference>
<dbReference type="InterPro" id="IPR003959">
    <property type="entry name" value="ATPase_AAA_core"/>
</dbReference>
<dbReference type="Pfam" id="PF16450">
    <property type="entry name" value="Prot_ATP_ID_OB_C"/>
    <property type="match status" value="1"/>
</dbReference>
<protein>
    <recommendedName>
        <fullName evidence="9">26S proteasome regulatory subunit 4 homolog</fullName>
    </recommendedName>
</protein>